<comment type="caution">
    <text evidence="1">The sequence shown here is derived from an EMBL/GenBank/DDBJ whole genome shotgun (WGS) entry which is preliminary data.</text>
</comment>
<evidence type="ECO:0000313" key="1">
    <source>
        <dbReference type="EMBL" id="CAG8805329.1"/>
    </source>
</evidence>
<evidence type="ECO:0000313" key="2">
    <source>
        <dbReference type="Proteomes" id="UP000789920"/>
    </source>
</evidence>
<protein>
    <submittedName>
        <fullName evidence="1">23508_t:CDS:1</fullName>
    </submittedName>
</protein>
<gene>
    <name evidence="1" type="ORF">RPERSI_LOCUS21904</name>
</gene>
<organism evidence="1 2">
    <name type="scientific">Racocetra persica</name>
    <dbReference type="NCBI Taxonomy" id="160502"/>
    <lineage>
        <taxon>Eukaryota</taxon>
        <taxon>Fungi</taxon>
        <taxon>Fungi incertae sedis</taxon>
        <taxon>Mucoromycota</taxon>
        <taxon>Glomeromycotina</taxon>
        <taxon>Glomeromycetes</taxon>
        <taxon>Diversisporales</taxon>
        <taxon>Gigasporaceae</taxon>
        <taxon>Racocetra</taxon>
    </lineage>
</organism>
<keyword evidence="2" id="KW-1185">Reference proteome</keyword>
<proteinExistence type="predicted"/>
<accession>A0ACA9RRU2</accession>
<dbReference type="Proteomes" id="UP000789920">
    <property type="component" value="Unassembled WGS sequence"/>
</dbReference>
<name>A0ACA9RRU2_9GLOM</name>
<sequence length="381" mass="42909">EMDREAEKLKRAYPGQVISAINYQDESGNQIIRFTPEKEVIFPVGVPIYDENGNQIIGLDNIRAEIERRRDEWARWEREGRLNERVEIHHTDDGKTVQINRQSQHGIGNSQEVSGENSKVLADDGNKNKKPRIEEGGNSVPMEVDARAENCAAEPIIKLLTDDEIKVASEDEITSLIRRLNEELKNRKERKTTSESGFQSYTTQDLKDQSQKLENAFSKFRASNVTVNDDNKNSNFGGIVTAIGMVGVLVIGGVAFVKRSSCNHICSVCRKNTLASIQPNADDTGYSLIKQMVGEAQRKAMRTGERGDVEVSRTVVNSMQTKEKPTIIQLDENQYKHLLIALGNVIRELNSIAFKVKELEGAINKLEGELRLLRIEMKEEK</sequence>
<reference evidence="1" key="1">
    <citation type="submission" date="2021-06" db="EMBL/GenBank/DDBJ databases">
        <authorList>
            <person name="Kallberg Y."/>
            <person name="Tangrot J."/>
            <person name="Rosling A."/>
        </authorList>
    </citation>
    <scope>NUCLEOTIDE SEQUENCE</scope>
    <source>
        <strain evidence="1">MA461A</strain>
    </source>
</reference>
<dbReference type="EMBL" id="CAJVQC010065290">
    <property type="protein sequence ID" value="CAG8805329.1"/>
    <property type="molecule type" value="Genomic_DNA"/>
</dbReference>
<feature type="non-terminal residue" evidence="1">
    <location>
        <position position="1"/>
    </location>
</feature>